<organism evidence="2 3">
    <name type="scientific">Polychaeton citri CBS 116435</name>
    <dbReference type="NCBI Taxonomy" id="1314669"/>
    <lineage>
        <taxon>Eukaryota</taxon>
        <taxon>Fungi</taxon>
        <taxon>Dikarya</taxon>
        <taxon>Ascomycota</taxon>
        <taxon>Pezizomycotina</taxon>
        <taxon>Dothideomycetes</taxon>
        <taxon>Dothideomycetidae</taxon>
        <taxon>Capnodiales</taxon>
        <taxon>Capnodiaceae</taxon>
        <taxon>Polychaeton</taxon>
    </lineage>
</organism>
<dbReference type="Gene3D" id="3.40.30.10">
    <property type="entry name" value="Glutaredoxin"/>
    <property type="match status" value="1"/>
</dbReference>
<dbReference type="InterPro" id="IPR024705">
    <property type="entry name" value="Ssp411"/>
</dbReference>
<feature type="domain" description="Spermatogenesis-associated protein 20-like TRX" evidence="1">
    <location>
        <begin position="14"/>
        <end position="179"/>
    </location>
</feature>
<keyword evidence="3" id="KW-1185">Reference proteome</keyword>
<comment type="caution">
    <text evidence="2">The sequence shown here is derived from an EMBL/GenBank/DDBJ whole genome shotgun (WGS) entry which is preliminary data.</text>
</comment>
<sequence length="743" mass="82733">MDTPPAFNGAVSLTNRCSESKSPYVRSHVDNPTAWQLWTPETLELARRTNRLLFVSIGYSACHWCHVMAHESFDDPRVAQLLNEHFIPIKIDREERPDIDRQYMDFLQATSGGGGWPLNVFVTPQLEPIYGGTYWPGPKSERAVQGGVDFEQILMRIAQTWKEKETQCRESAEQITRQLREFAQEGTLGGRAAGGQIEDGEPDGLELDLIEESYQHYKARYDPKFGGFGSAPKFPTPVHVKHLLRLGSYGTEVREVVGEAECIDARAMAVRTLESIWKGGIKDQVGNGIARYSVTRDWSLPHFEKMLYDNAQLLPLYLDAYLITNARIFLHAVHDVASYLTTKPMVSDLGGIHASEDADSLPTAQASNKSEGAYYVWTLQELKDVLDQEEFDVCSRFWGVLDGGNIDQRFDAQGELVEQNTLCVQCEPAELAQTLNTSENDIQQALQSARQKLRSYREQNRPRPALDDKIVTSWNGLAIGGLARTGAALSVEAPDQAQAYLSAAKKAVSCIHEHLFDSKDGTLRRVYREGPGDTKGFADDYAFLIAGLIDLYEACFDSSYLEFADTLQQTQNRLFWDVEKHGFFSTPADQPDILIRVKDAMDNSEPSTNGMSANNLFRLGSLLNDGAYEKMARQTVAAFEVELGQHPGLFSGMMRSVVASKVGMKGLMVIGDGDAAEAALQKSRGVVRPNCTVLRLGSGVNSSWLKERNQLLRDVDQNREMVQLCEGGVCKLLDADEVLAIFR</sequence>
<accession>A0A9P4UKZ1</accession>
<dbReference type="OrthoDB" id="1923667at2759"/>
<dbReference type="SUPFAM" id="SSF52833">
    <property type="entry name" value="Thioredoxin-like"/>
    <property type="match status" value="1"/>
</dbReference>
<reference evidence="2" key="1">
    <citation type="journal article" date="2020" name="Stud. Mycol.">
        <title>101 Dothideomycetes genomes: a test case for predicting lifestyles and emergence of pathogens.</title>
        <authorList>
            <person name="Haridas S."/>
            <person name="Albert R."/>
            <person name="Binder M."/>
            <person name="Bloem J."/>
            <person name="Labutti K."/>
            <person name="Salamov A."/>
            <person name="Andreopoulos B."/>
            <person name="Baker S."/>
            <person name="Barry K."/>
            <person name="Bills G."/>
            <person name="Bluhm B."/>
            <person name="Cannon C."/>
            <person name="Castanera R."/>
            <person name="Culley D."/>
            <person name="Daum C."/>
            <person name="Ezra D."/>
            <person name="Gonzalez J."/>
            <person name="Henrissat B."/>
            <person name="Kuo A."/>
            <person name="Liang C."/>
            <person name="Lipzen A."/>
            <person name="Lutzoni F."/>
            <person name="Magnuson J."/>
            <person name="Mondo S."/>
            <person name="Nolan M."/>
            <person name="Ohm R."/>
            <person name="Pangilinan J."/>
            <person name="Park H.-J."/>
            <person name="Ramirez L."/>
            <person name="Alfaro M."/>
            <person name="Sun H."/>
            <person name="Tritt A."/>
            <person name="Yoshinaga Y."/>
            <person name="Zwiers L.-H."/>
            <person name="Turgeon B."/>
            <person name="Goodwin S."/>
            <person name="Spatafora J."/>
            <person name="Crous P."/>
            <person name="Grigoriev I."/>
        </authorList>
    </citation>
    <scope>NUCLEOTIDE SEQUENCE</scope>
    <source>
        <strain evidence="2">CBS 116435</strain>
    </source>
</reference>
<dbReference type="GO" id="GO:0005975">
    <property type="term" value="P:carbohydrate metabolic process"/>
    <property type="evidence" value="ECO:0007669"/>
    <property type="project" value="InterPro"/>
</dbReference>
<dbReference type="InterPro" id="IPR012341">
    <property type="entry name" value="6hp_glycosidase-like_sf"/>
</dbReference>
<evidence type="ECO:0000259" key="1">
    <source>
        <dbReference type="Pfam" id="PF03190"/>
    </source>
</evidence>
<dbReference type="InterPro" id="IPR004879">
    <property type="entry name" value="Ssp411-like_TRX"/>
</dbReference>
<evidence type="ECO:0000313" key="3">
    <source>
        <dbReference type="Proteomes" id="UP000799441"/>
    </source>
</evidence>
<dbReference type="Pfam" id="PF03190">
    <property type="entry name" value="Thioredox_DsbH"/>
    <property type="match status" value="1"/>
</dbReference>
<name>A0A9P4UKZ1_9PEZI</name>
<dbReference type="PIRSF" id="PIRSF006402">
    <property type="entry name" value="UCP006402_thioredoxin"/>
    <property type="match status" value="1"/>
</dbReference>
<dbReference type="PANTHER" id="PTHR42899">
    <property type="entry name" value="SPERMATOGENESIS-ASSOCIATED PROTEIN 20"/>
    <property type="match status" value="1"/>
</dbReference>
<dbReference type="GO" id="GO:0003824">
    <property type="term" value="F:catalytic activity"/>
    <property type="evidence" value="ECO:0007669"/>
    <property type="project" value="UniProtKB-ARBA"/>
</dbReference>
<dbReference type="Proteomes" id="UP000799441">
    <property type="component" value="Unassembled WGS sequence"/>
</dbReference>
<gene>
    <name evidence="2" type="ORF">K431DRAFT_234548</name>
</gene>
<dbReference type="SUPFAM" id="SSF48208">
    <property type="entry name" value="Six-hairpin glycosidases"/>
    <property type="match status" value="1"/>
</dbReference>
<dbReference type="Gene3D" id="1.50.10.10">
    <property type="match status" value="1"/>
</dbReference>
<dbReference type="PANTHER" id="PTHR42899:SF1">
    <property type="entry name" value="SPERMATOGENESIS-ASSOCIATED PROTEIN 20"/>
    <property type="match status" value="1"/>
</dbReference>
<dbReference type="InterPro" id="IPR008928">
    <property type="entry name" value="6-hairpin_glycosidase_sf"/>
</dbReference>
<protein>
    <recommendedName>
        <fullName evidence="1">Spermatogenesis-associated protein 20-like TRX domain-containing protein</fullName>
    </recommendedName>
</protein>
<proteinExistence type="predicted"/>
<dbReference type="AlphaFoldDB" id="A0A9P4UKZ1"/>
<evidence type="ECO:0000313" key="2">
    <source>
        <dbReference type="EMBL" id="KAF2716806.1"/>
    </source>
</evidence>
<dbReference type="CDD" id="cd02955">
    <property type="entry name" value="SSP411"/>
    <property type="match status" value="1"/>
</dbReference>
<dbReference type="InterPro" id="IPR036249">
    <property type="entry name" value="Thioredoxin-like_sf"/>
</dbReference>
<dbReference type="EMBL" id="MU003861">
    <property type="protein sequence ID" value="KAF2716806.1"/>
    <property type="molecule type" value="Genomic_DNA"/>
</dbReference>